<protein>
    <submittedName>
        <fullName evidence="1">Uncharacterized protein</fullName>
    </submittedName>
</protein>
<name>A0A382XX41_9ZZZZ</name>
<dbReference type="EMBL" id="UINC01171179">
    <property type="protein sequence ID" value="SVD75606.1"/>
    <property type="molecule type" value="Genomic_DNA"/>
</dbReference>
<evidence type="ECO:0000313" key="1">
    <source>
        <dbReference type="EMBL" id="SVD75606.1"/>
    </source>
</evidence>
<dbReference type="AlphaFoldDB" id="A0A382XX41"/>
<feature type="non-terminal residue" evidence="1">
    <location>
        <position position="1"/>
    </location>
</feature>
<sequence>AAAEGSLTMDDGTLARTYMADILIDARAEFSHGDAPIPGTERRLTNLGIVSSRASITLEVRWLDQSNPVRRWTIVGKGAATQGREADRVALTEAVTNAQDSLRVILVEDLRRRAYADRTIQVQFEGGQQELDAVESLWAAAGFAGSLRPHSRDEALARYELDLSGSAFDLARAVSSHGVGRFDVQLLQVSANRIRLRLHEPAAQTVVQP</sequence>
<gene>
    <name evidence="1" type="ORF">METZ01_LOCUS428460</name>
</gene>
<reference evidence="1" key="1">
    <citation type="submission" date="2018-05" db="EMBL/GenBank/DDBJ databases">
        <authorList>
            <person name="Lanie J.A."/>
            <person name="Ng W.-L."/>
            <person name="Kazmierczak K.M."/>
            <person name="Andrzejewski T.M."/>
            <person name="Davidsen T.M."/>
            <person name="Wayne K.J."/>
            <person name="Tettelin H."/>
            <person name="Glass J.I."/>
            <person name="Rusch D."/>
            <person name="Podicherti R."/>
            <person name="Tsui H.-C.T."/>
            <person name="Winkler M.E."/>
        </authorList>
    </citation>
    <scope>NUCLEOTIDE SEQUENCE</scope>
</reference>
<proteinExistence type="predicted"/>
<accession>A0A382XX41</accession>
<organism evidence="1">
    <name type="scientific">marine metagenome</name>
    <dbReference type="NCBI Taxonomy" id="408172"/>
    <lineage>
        <taxon>unclassified sequences</taxon>
        <taxon>metagenomes</taxon>
        <taxon>ecological metagenomes</taxon>
    </lineage>
</organism>